<dbReference type="SMART" id="SM00448">
    <property type="entry name" value="REC"/>
    <property type="match status" value="1"/>
</dbReference>
<gene>
    <name evidence="2" type="ORF">NMY3_00895</name>
</gene>
<dbReference type="InterPro" id="IPR011006">
    <property type="entry name" value="CheY-like_superfamily"/>
</dbReference>
<dbReference type="CDD" id="cd00156">
    <property type="entry name" value="REC"/>
    <property type="match status" value="1"/>
</dbReference>
<dbReference type="AlphaFoldDB" id="A0A654LUJ7"/>
<keyword evidence="3" id="KW-1185">Reference proteome</keyword>
<dbReference type="SUPFAM" id="SSF52172">
    <property type="entry name" value="CheY-like"/>
    <property type="match status" value="1"/>
</dbReference>
<dbReference type="RefSeq" id="WP_196817642.1">
    <property type="nucleotide sequence ID" value="NZ_CP012850.1"/>
</dbReference>
<dbReference type="KEGG" id="taa:NMY3_00895"/>
<reference evidence="3" key="1">
    <citation type="submission" date="2015-10" db="EMBL/GenBank/DDBJ databases">
        <title>Niche specialization of a soil ammonia-oxidizing archaeon, Candidatus Nitrosocosmicus oleophilus.</title>
        <authorList>
            <person name="Jung M.-Y."/>
            <person name="Rhee S.-K."/>
        </authorList>
    </citation>
    <scope>NUCLEOTIDE SEQUENCE [LARGE SCALE GENOMIC DNA]</scope>
    <source>
        <strain evidence="3">MY3</strain>
    </source>
</reference>
<dbReference type="GeneID" id="60421024"/>
<sequence>MNVLIIEDDDDICQLYSIWLEENRHDYIIAKNYEDGILEYVKSIQQGDEGYESDNNIFDLVVLDYDLPSKDMSSNQNGLHIAKEILELKGDQRIMFASAWPKKAFVEYVSTLKSVPEVLPKPFEKEEFINLAEKINLYDIAKKFTKQLREMKNPNSPDVDIKSLESLFKLMNNARREFLQKDNDKSDDVDFIE</sequence>
<dbReference type="Gene3D" id="3.40.50.2300">
    <property type="match status" value="1"/>
</dbReference>
<dbReference type="OrthoDB" id="2830at2157"/>
<proteinExistence type="predicted"/>
<dbReference type="EMBL" id="CP012850">
    <property type="protein sequence ID" value="ALI35104.1"/>
    <property type="molecule type" value="Genomic_DNA"/>
</dbReference>
<accession>A0A654LUJ7</accession>
<dbReference type="Proteomes" id="UP000058925">
    <property type="component" value="Chromosome"/>
</dbReference>
<dbReference type="InterPro" id="IPR001789">
    <property type="entry name" value="Sig_transdc_resp-reg_receiver"/>
</dbReference>
<name>A0A654LUJ7_9ARCH</name>
<dbReference type="GO" id="GO:0000160">
    <property type="term" value="P:phosphorelay signal transduction system"/>
    <property type="evidence" value="ECO:0007669"/>
    <property type="project" value="InterPro"/>
</dbReference>
<evidence type="ECO:0000313" key="3">
    <source>
        <dbReference type="Proteomes" id="UP000058925"/>
    </source>
</evidence>
<evidence type="ECO:0000313" key="2">
    <source>
        <dbReference type="EMBL" id="ALI35104.1"/>
    </source>
</evidence>
<dbReference type="Pfam" id="PF00072">
    <property type="entry name" value="Response_reg"/>
    <property type="match status" value="1"/>
</dbReference>
<protein>
    <submittedName>
        <fullName evidence="2">Response regulator receiver domain protein</fullName>
    </submittedName>
</protein>
<organism evidence="2 3">
    <name type="scientific">Candidatus Nitrosocosmicus oleophilus</name>
    <dbReference type="NCBI Taxonomy" id="1353260"/>
    <lineage>
        <taxon>Archaea</taxon>
        <taxon>Nitrososphaerota</taxon>
        <taxon>Nitrososphaeria</taxon>
        <taxon>Nitrososphaerales</taxon>
        <taxon>Nitrososphaeraceae</taxon>
        <taxon>Candidatus Nitrosocosmicus</taxon>
    </lineage>
</organism>
<feature type="domain" description="Response regulatory" evidence="1">
    <location>
        <begin position="2"/>
        <end position="136"/>
    </location>
</feature>
<evidence type="ECO:0000259" key="1">
    <source>
        <dbReference type="PROSITE" id="PS50110"/>
    </source>
</evidence>
<dbReference type="PROSITE" id="PS50110">
    <property type="entry name" value="RESPONSE_REGULATORY"/>
    <property type="match status" value="1"/>
</dbReference>